<keyword evidence="4" id="KW-1185">Reference proteome</keyword>
<dbReference type="SUPFAM" id="SSF51735">
    <property type="entry name" value="NAD(P)-binding Rossmann-fold domains"/>
    <property type="match status" value="1"/>
</dbReference>
<protein>
    <submittedName>
        <fullName evidence="3">Coenzyme F420-dependent NADP oxidoreductase-like protein</fullName>
    </submittedName>
</protein>
<dbReference type="Gene3D" id="3.40.50.720">
    <property type="entry name" value="NAD(P)-binding Rossmann-like Domain"/>
    <property type="match status" value="1"/>
</dbReference>
<dbReference type="EMBL" id="SLXO01000001">
    <property type="protein sequence ID" value="TCP38111.1"/>
    <property type="molecule type" value="Genomic_DNA"/>
</dbReference>
<feature type="region of interest" description="Disordered" evidence="1">
    <location>
        <begin position="186"/>
        <end position="205"/>
    </location>
</feature>
<feature type="compositionally biased region" description="Basic and acidic residues" evidence="1">
    <location>
        <begin position="157"/>
        <end position="166"/>
    </location>
</feature>
<dbReference type="InterPro" id="IPR036291">
    <property type="entry name" value="NAD(P)-bd_dom_sf"/>
</dbReference>
<evidence type="ECO:0000256" key="1">
    <source>
        <dbReference type="SAM" id="MobiDB-lite"/>
    </source>
</evidence>
<feature type="region of interest" description="Disordered" evidence="1">
    <location>
        <begin position="146"/>
        <end position="166"/>
    </location>
</feature>
<evidence type="ECO:0000259" key="2">
    <source>
        <dbReference type="Pfam" id="PF03807"/>
    </source>
</evidence>
<dbReference type="Proteomes" id="UP000295399">
    <property type="component" value="Unassembled WGS sequence"/>
</dbReference>
<proteinExistence type="predicted"/>
<dbReference type="Pfam" id="PF03807">
    <property type="entry name" value="F420_oxidored"/>
    <property type="match status" value="1"/>
</dbReference>
<evidence type="ECO:0000313" key="4">
    <source>
        <dbReference type="Proteomes" id="UP000295399"/>
    </source>
</evidence>
<evidence type="ECO:0000313" key="3">
    <source>
        <dbReference type="EMBL" id="TCP38111.1"/>
    </source>
</evidence>
<dbReference type="AlphaFoldDB" id="A0A4R2PV81"/>
<sequence>MKIGIIGSGLMGGKLGLLFAQVGHAVMFSYARSNRKLEDLARRAGNGAAPGTVADAVRDADAILLAVHWSRIDDVLFQAGDLTGKTIVTCCVPLRASNSELVVGLTDSGAEQIARKAPGARVAAAFQPPPQRGVCRCVRGTRHAAPAKLRGMRRRSARQECRRPADRRRWVRPGGRRPVADRSLHGTLRHADGPTGLRNRPGTELGLPVQASRSAVWDLTGGRGSRSSSSAIWTCHGFVPLL</sequence>
<organism evidence="3 4">
    <name type="scientific">Rhodothalassium salexigens DSM 2132</name>
    <dbReference type="NCBI Taxonomy" id="1188247"/>
    <lineage>
        <taxon>Bacteria</taxon>
        <taxon>Pseudomonadati</taxon>
        <taxon>Pseudomonadota</taxon>
        <taxon>Alphaproteobacteria</taxon>
        <taxon>Rhodothalassiales</taxon>
        <taxon>Rhodothalassiaceae</taxon>
        <taxon>Rhodothalassium</taxon>
    </lineage>
</organism>
<accession>A0A4R2PV81</accession>
<reference evidence="3 4" key="1">
    <citation type="submission" date="2019-03" db="EMBL/GenBank/DDBJ databases">
        <title>Genomic Encyclopedia of Type Strains, Phase IV (KMG-IV): sequencing the most valuable type-strain genomes for metagenomic binning, comparative biology and taxonomic classification.</title>
        <authorList>
            <person name="Goeker M."/>
        </authorList>
    </citation>
    <scope>NUCLEOTIDE SEQUENCE [LARGE SCALE GENOMIC DNA]</scope>
    <source>
        <strain evidence="3 4">DSM 2132</strain>
    </source>
</reference>
<gene>
    <name evidence="3" type="ORF">EV659_1015</name>
</gene>
<dbReference type="InParanoid" id="A0A4R2PV81"/>
<dbReference type="InterPro" id="IPR028939">
    <property type="entry name" value="P5C_Rdtase_cat_N"/>
</dbReference>
<feature type="domain" description="Pyrroline-5-carboxylate reductase catalytic N-terminal" evidence="2">
    <location>
        <begin position="2"/>
        <end position="92"/>
    </location>
</feature>
<comment type="caution">
    <text evidence="3">The sequence shown here is derived from an EMBL/GenBank/DDBJ whole genome shotgun (WGS) entry which is preliminary data.</text>
</comment>
<name>A0A4R2PV81_RHOSA</name>